<feature type="compositionally biased region" description="Polar residues" evidence="2">
    <location>
        <begin position="516"/>
        <end position="525"/>
    </location>
</feature>
<evidence type="ECO:0000313" key="3">
    <source>
        <dbReference type="WBParaSite" id="MCU_012236-RB"/>
    </source>
</evidence>
<protein>
    <submittedName>
        <fullName evidence="3">Pdz domain-containing protein</fullName>
    </submittedName>
</protein>
<feature type="compositionally biased region" description="Polar residues" evidence="2">
    <location>
        <begin position="87"/>
        <end position="99"/>
    </location>
</feature>
<keyword evidence="1" id="KW-0175">Coiled coil</keyword>
<dbReference type="WBParaSite" id="MCU_012236-RB">
    <property type="protein sequence ID" value="MCU_012236-RB"/>
    <property type="gene ID" value="MCU_012236"/>
</dbReference>
<dbReference type="AlphaFoldDB" id="A0A5K3FWC1"/>
<feature type="region of interest" description="Disordered" evidence="2">
    <location>
        <begin position="311"/>
        <end position="332"/>
    </location>
</feature>
<evidence type="ECO:0000256" key="1">
    <source>
        <dbReference type="SAM" id="Coils"/>
    </source>
</evidence>
<accession>A0A5K3FWC1</accession>
<reference evidence="3" key="1">
    <citation type="submission" date="2019-11" db="UniProtKB">
        <authorList>
            <consortium name="WormBaseParasite"/>
        </authorList>
    </citation>
    <scope>IDENTIFICATION</scope>
</reference>
<feature type="region of interest" description="Disordered" evidence="2">
    <location>
        <begin position="502"/>
        <end position="537"/>
    </location>
</feature>
<feature type="compositionally biased region" description="Polar residues" evidence="2">
    <location>
        <begin position="1"/>
        <end position="14"/>
    </location>
</feature>
<feature type="compositionally biased region" description="Polar residues" evidence="2">
    <location>
        <begin position="35"/>
        <end position="46"/>
    </location>
</feature>
<sequence>SRSRVTPSEWNSPRTPLKQVRYDTRGPVELDASWHSRSSSEPSQNFRLEDALTVSTSPMPSSNPHGWTSTENSFFPRSEPLKRRISRSNALSNDTGGVCDTTRTMYSQLSSMAQIRPRGPNREFGGAWRPKTLPRRGSDAIDGVETFQMRVNDAPRSPASSTSDGRSDTIKRRLVEEYNFFRSRESERPTPAGYGNGVAPNYNEMTSFSADRTDGQFQAGRSSRPRVKTATGKVVIPQRPVESTLTRSEYNDRIMDYRGGGGGGVGGYPPPSISAITSPTGMRGVYGSVGGSYSRSSGQPSPSSVIEELQGRFSAASRSREKRPTLRPNPTTADLVVPAYHRKTATSMTTTATLVSKPHHQSDLTLPTTPVATLQSINATSTARIPSDASSNATLLRNAGNGAYRGGPSFRRLQTLYGTNISQKRYPSDNALDMTYLEDNFQPQNPSMPQFYISDRKAGTVKIQVRSRSEQGSPNNGVTVHSPQQGLKFDDRIRSEQVIQPKALASAPRTIYSPPRNHTTSSSVDGPQAEDEENQVLPSVREIIRQVEEMTLKNSTANSSTSSLSKHQAIGSSQHISRSLVRPVNAEPQGSPNRSQSASAFRPANPDGVNIQANSYGDAFKGFSTTRRFDHESEGRSTGSQAPHVSRRTDQLTNLPQDYQKLLEAFLEQRKEIQRLRKEMVEKDRLIAALQKDIHMYEPWR</sequence>
<name>A0A5K3FWC1_MESCO</name>
<feature type="region of interest" description="Disordered" evidence="2">
    <location>
        <begin position="628"/>
        <end position="648"/>
    </location>
</feature>
<feature type="compositionally biased region" description="Polar residues" evidence="2">
    <location>
        <begin position="470"/>
        <end position="485"/>
    </location>
</feature>
<feature type="coiled-coil region" evidence="1">
    <location>
        <begin position="659"/>
        <end position="693"/>
    </location>
</feature>
<feature type="compositionally biased region" description="Basic and acidic residues" evidence="2">
    <location>
        <begin position="20"/>
        <end position="34"/>
    </location>
</feature>
<feature type="compositionally biased region" description="Polar residues" evidence="2">
    <location>
        <begin position="53"/>
        <end position="75"/>
    </location>
</feature>
<organism evidence="3">
    <name type="scientific">Mesocestoides corti</name>
    <name type="common">Flatworm</name>
    <dbReference type="NCBI Taxonomy" id="53468"/>
    <lineage>
        <taxon>Eukaryota</taxon>
        <taxon>Metazoa</taxon>
        <taxon>Spiralia</taxon>
        <taxon>Lophotrochozoa</taxon>
        <taxon>Platyhelminthes</taxon>
        <taxon>Cestoda</taxon>
        <taxon>Eucestoda</taxon>
        <taxon>Cyclophyllidea</taxon>
        <taxon>Mesocestoididae</taxon>
        <taxon>Mesocestoides</taxon>
    </lineage>
</organism>
<feature type="region of interest" description="Disordered" evidence="2">
    <location>
        <begin position="1"/>
        <end position="99"/>
    </location>
</feature>
<feature type="region of interest" description="Disordered" evidence="2">
    <location>
        <begin position="116"/>
        <end position="140"/>
    </location>
</feature>
<evidence type="ECO:0000256" key="2">
    <source>
        <dbReference type="SAM" id="MobiDB-lite"/>
    </source>
</evidence>
<feature type="region of interest" description="Disordered" evidence="2">
    <location>
        <begin position="553"/>
        <end position="609"/>
    </location>
</feature>
<feature type="region of interest" description="Disordered" evidence="2">
    <location>
        <begin position="465"/>
        <end position="487"/>
    </location>
</feature>
<feature type="compositionally biased region" description="Polar residues" evidence="2">
    <location>
        <begin position="588"/>
        <end position="599"/>
    </location>
</feature>
<feature type="compositionally biased region" description="Low complexity" evidence="2">
    <location>
        <begin position="553"/>
        <end position="566"/>
    </location>
</feature>
<proteinExistence type="predicted"/>